<dbReference type="InParanoid" id="B0CWP9"/>
<protein>
    <submittedName>
        <fullName evidence="2">Predicted protein</fullName>
    </submittedName>
</protein>
<reference evidence="2 3" key="1">
    <citation type="journal article" date="2008" name="Nature">
        <title>The genome of Laccaria bicolor provides insights into mycorrhizal symbiosis.</title>
        <authorList>
            <person name="Martin F."/>
            <person name="Aerts A."/>
            <person name="Ahren D."/>
            <person name="Brun A."/>
            <person name="Danchin E.G.J."/>
            <person name="Duchaussoy F."/>
            <person name="Gibon J."/>
            <person name="Kohler A."/>
            <person name="Lindquist E."/>
            <person name="Pereda V."/>
            <person name="Salamov A."/>
            <person name="Shapiro H.J."/>
            <person name="Wuyts J."/>
            <person name="Blaudez D."/>
            <person name="Buee M."/>
            <person name="Brokstein P."/>
            <person name="Canbaeck B."/>
            <person name="Cohen D."/>
            <person name="Courty P.E."/>
            <person name="Coutinho P.M."/>
            <person name="Delaruelle C."/>
            <person name="Detter J.C."/>
            <person name="Deveau A."/>
            <person name="DiFazio S."/>
            <person name="Duplessis S."/>
            <person name="Fraissinet-Tachet L."/>
            <person name="Lucic E."/>
            <person name="Frey-Klett P."/>
            <person name="Fourrey C."/>
            <person name="Feussner I."/>
            <person name="Gay G."/>
            <person name="Grimwood J."/>
            <person name="Hoegger P.J."/>
            <person name="Jain P."/>
            <person name="Kilaru S."/>
            <person name="Labbe J."/>
            <person name="Lin Y.C."/>
            <person name="Legue V."/>
            <person name="Le Tacon F."/>
            <person name="Marmeisse R."/>
            <person name="Melayah D."/>
            <person name="Montanini B."/>
            <person name="Muratet M."/>
            <person name="Nehls U."/>
            <person name="Niculita-Hirzel H."/>
            <person name="Oudot-Le Secq M.P."/>
            <person name="Peter M."/>
            <person name="Quesneville H."/>
            <person name="Rajashekar B."/>
            <person name="Reich M."/>
            <person name="Rouhier N."/>
            <person name="Schmutz J."/>
            <person name="Yin T."/>
            <person name="Chalot M."/>
            <person name="Henrissat B."/>
            <person name="Kuees U."/>
            <person name="Lucas S."/>
            <person name="Van de Peer Y."/>
            <person name="Podila G.K."/>
            <person name="Polle A."/>
            <person name="Pukkila P.J."/>
            <person name="Richardson P.M."/>
            <person name="Rouze P."/>
            <person name="Sanders I.R."/>
            <person name="Stajich J.E."/>
            <person name="Tunlid A."/>
            <person name="Tuskan G."/>
            <person name="Grigoriev I.V."/>
        </authorList>
    </citation>
    <scope>NUCLEOTIDE SEQUENCE [LARGE SCALE GENOMIC DNA]</scope>
    <source>
        <strain evidence="3">S238N-H82 / ATCC MYA-4686</strain>
    </source>
</reference>
<dbReference type="SUPFAM" id="SSF53790">
    <property type="entry name" value="Tetrapyrrole methylase"/>
    <property type="match status" value="1"/>
</dbReference>
<dbReference type="OrthoDB" id="3067859at2759"/>
<keyword evidence="3" id="KW-1185">Reference proteome</keyword>
<dbReference type="Gene3D" id="3.40.1010.10">
    <property type="entry name" value="Cobalt-precorrin-4 Transmethylase, Domain 1"/>
    <property type="match status" value="1"/>
</dbReference>
<feature type="compositionally biased region" description="Polar residues" evidence="1">
    <location>
        <begin position="244"/>
        <end position="254"/>
    </location>
</feature>
<evidence type="ECO:0000313" key="2">
    <source>
        <dbReference type="EMBL" id="EDR13104.1"/>
    </source>
</evidence>
<dbReference type="AlphaFoldDB" id="B0CWP9"/>
<dbReference type="RefSeq" id="XP_001875602.1">
    <property type="nucleotide sequence ID" value="XM_001875567.1"/>
</dbReference>
<dbReference type="PANTHER" id="PTHR45790:SF6">
    <property type="entry name" value="UROPORPHYRINOGEN-III C-METHYLTRANSFERASE"/>
    <property type="match status" value="1"/>
</dbReference>
<dbReference type="GO" id="GO:0004851">
    <property type="term" value="F:uroporphyrin-III C-methyltransferase activity"/>
    <property type="evidence" value="ECO:0007669"/>
    <property type="project" value="TreeGrafter"/>
</dbReference>
<dbReference type="InterPro" id="IPR050161">
    <property type="entry name" value="Siro_Cobalamin_biosynth"/>
</dbReference>
<evidence type="ECO:0000256" key="1">
    <source>
        <dbReference type="SAM" id="MobiDB-lite"/>
    </source>
</evidence>
<dbReference type="InterPro" id="IPR014776">
    <property type="entry name" value="4pyrrole_Mease_sub2"/>
</dbReference>
<dbReference type="GO" id="GO:0019354">
    <property type="term" value="P:siroheme biosynthetic process"/>
    <property type="evidence" value="ECO:0007669"/>
    <property type="project" value="TreeGrafter"/>
</dbReference>
<dbReference type="STRING" id="486041.B0CWP9"/>
<sequence length="275" mass="30739">MDDIDADEVPAEDSDVLTPDRSIEQPTRHRLKLIAQVSEYWLLSKLATVSDEQMLELTVDKPLNPRHIHAFSPTPKIWRIILLGSGTLLTLLTHQMLAIHADLMLADKLVPQGVLALILSKTELIIVKKFPGNGDKSQEEMMHLAVEGAWKGFAYNKPISLYTTTPLKSCIPLTHRGVAKSVVVCTVVEREVQMPEYERIILMGVARLQGLLLMRFRVFLRDWAMSKTSTSSSTTSTPAPLHPNSLSQLPSSNMRECPDQRVTTAWSTTLQANHP</sequence>
<dbReference type="GeneID" id="6071136"/>
<name>B0CWP9_LACBS</name>
<dbReference type="KEGG" id="lbc:LACBIDRAFT_322550"/>
<dbReference type="InterPro" id="IPR014777">
    <property type="entry name" value="4pyrrole_Mease_sub1"/>
</dbReference>
<feature type="region of interest" description="Disordered" evidence="1">
    <location>
        <begin position="229"/>
        <end position="258"/>
    </location>
</feature>
<proteinExistence type="predicted"/>
<dbReference type="EMBL" id="DS547093">
    <property type="protein sequence ID" value="EDR13104.1"/>
    <property type="molecule type" value="Genomic_DNA"/>
</dbReference>
<dbReference type="HOGENOM" id="CLU_1012170_0_0_1"/>
<evidence type="ECO:0000313" key="3">
    <source>
        <dbReference type="Proteomes" id="UP000001194"/>
    </source>
</evidence>
<accession>B0CWP9</accession>
<dbReference type="PANTHER" id="PTHR45790">
    <property type="entry name" value="SIROHEME SYNTHASE-RELATED"/>
    <property type="match status" value="1"/>
</dbReference>
<gene>
    <name evidence="2" type="ORF">LACBIDRAFT_322550</name>
</gene>
<dbReference type="InterPro" id="IPR035996">
    <property type="entry name" value="4pyrrol_Methylase_sf"/>
</dbReference>
<dbReference type="Proteomes" id="UP000001194">
    <property type="component" value="Unassembled WGS sequence"/>
</dbReference>
<organism evidence="3">
    <name type="scientific">Laccaria bicolor (strain S238N-H82 / ATCC MYA-4686)</name>
    <name type="common">Bicoloured deceiver</name>
    <name type="synonym">Laccaria laccata var. bicolor</name>
    <dbReference type="NCBI Taxonomy" id="486041"/>
    <lineage>
        <taxon>Eukaryota</taxon>
        <taxon>Fungi</taxon>
        <taxon>Dikarya</taxon>
        <taxon>Basidiomycota</taxon>
        <taxon>Agaricomycotina</taxon>
        <taxon>Agaricomycetes</taxon>
        <taxon>Agaricomycetidae</taxon>
        <taxon>Agaricales</taxon>
        <taxon>Agaricineae</taxon>
        <taxon>Hydnangiaceae</taxon>
        <taxon>Laccaria</taxon>
    </lineage>
</organism>
<dbReference type="Gene3D" id="3.30.950.10">
    <property type="entry name" value="Methyltransferase, Cobalt-precorrin-4 Transmethylase, Domain 2"/>
    <property type="match status" value="1"/>
</dbReference>